<reference evidence="2" key="2">
    <citation type="submission" date="2015-01" db="EMBL/GenBank/DDBJ databases">
        <title>Evolutionary Origins and Diversification of the Mycorrhizal Mutualists.</title>
        <authorList>
            <consortium name="DOE Joint Genome Institute"/>
            <consortium name="Mycorrhizal Genomics Consortium"/>
            <person name="Kohler A."/>
            <person name="Kuo A."/>
            <person name="Nagy L.G."/>
            <person name="Floudas D."/>
            <person name="Copeland A."/>
            <person name="Barry K.W."/>
            <person name="Cichocki N."/>
            <person name="Veneault-Fourrey C."/>
            <person name="LaButti K."/>
            <person name="Lindquist E.A."/>
            <person name="Lipzen A."/>
            <person name="Lundell T."/>
            <person name="Morin E."/>
            <person name="Murat C."/>
            <person name="Riley R."/>
            <person name="Ohm R."/>
            <person name="Sun H."/>
            <person name="Tunlid A."/>
            <person name="Henrissat B."/>
            <person name="Grigoriev I.V."/>
            <person name="Hibbett D.S."/>
            <person name="Martin F."/>
        </authorList>
    </citation>
    <scope>NUCLEOTIDE SEQUENCE [LARGE SCALE GENOMIC DNA]</scope>
    <source>
        <strain evidence="2">F 1598</strain>
    </source>
</reference>
<proteinExistence type="predicted"/>
<evidence type="ECO:0000313" key="1">
    <source>
        <dbReference type="EMBL" id="KIM85066.1"/>
    </source>
</evidence>
<dbReference type="InParanoid" id="A0A0C3G346"/>
<keyword evidence="2" id="KW-1185">Reference proteome</keyword>
<dbReference type="Proteomes" id="UP000054166">
    <property type="component" value="Unassembled WGS sequence"/>
</dbReference>
<name>A0A0C3G346_PILCF</name>
<sequence>MTMQIGAICDEFVRATPDPRADSPNESHQTTIINLAQINDDTIGATISMAIHHLVILEQQAPGMSRLIARRKSGQHRSHVCHIAQEEMVFCSRLRSGIRKDTHFRASQFPNIQDTPS</sequence>
<evidence type="ECO:0000313" key="2">
    <source>
        <dbReference type="Proteomes" id="UP000054166"/>
    </source>
</evidence>
<organism evidence="1 2">
    <name type="scientific">Piloderma croceum (strain F 1598)</name>
    <dbReference type="NCBI Taxonomy" id="765440"/>
    <lineage>
        <taxon>Eukaryota</taxon>
        <taxon>Fungi</taxon>
        <taxon>Dikarya</taxon>
        <taxon>Basidiomycota</taxon>
        <taxon>Agaricomycotina</taxon>
        <taxon>Agaricomycetes</taxon>
        <taxon>Agaricomycetidae</taxon>
        <taxon>Atheliales</taxon>
        <taxon>Atheliaceae</taxon>
        <taxon>Piloderma</taxon>
    </lineage>
</organism>
<protein>
    <submittedName>
        <fullName evidence="1">Uncharacterized protein</fullName>
    </submittedName>
</protein>
<dbReference type="AlphaFoldDB" id="A0A0C3G346"/>
<dbReference type="EMBL" id="KN832986">
    <property type="protein sequence ID" value="KIM85066.1"/>
    <property type="molecule type" value="Genomic_DNA"/>
</dbReference>
<accession>A0A0C3G346</accession>
<dbReference type="HOGENOM" id="CLU_2085666_0_0_1"/>
<gene>
    <name evidence="1" type="ORF">PILCRDRAFT_87348</name>
</gene>
<reference evidence="1 2" key="1">
    <citation type="submission" date="2014-04" db="EMBL/GenBank/DDBJ databases">
        <authorList>
            <consortium name="DOE Joint Genome Institute"/>
            <person name="Kuo A."/>
            <person name="Tarkka M."/>
            <person name="Buscot F."/>
            <person name="Kohler A."/>
            <person name="Nagy L.G."/>
            <person name="Floudas D."/>
            <person name="Copeland A."/>
            <person name="Barry K.W."/>
            <person name="Cichocki N."/>
            <person name="Veneault-Fourrey C."/>
            <person name="LaButti K."/>
            <person name="Lindquist E.A."/>
            <person name="Lipzen A."/>
            <person name="Lundell T."/>
            <person name="Morin E."/>
            <person name="Murat C."/>
            <person name="Sun H."/>
            <person name="Tunlid A."/>
            <person name="Henrissat B."/>
            <person name="Grigoriev I.V."/>
            <person name="Hibbett D.S."/>
            <person name="Martin F."/>
            <person name="Nordberg H.P."/>
            <person name="Cantor M.N."/>
            <person name="Hua S.X."/>
        </authorList>
    </citation>
    <scope>NUCLEOTIDE SEQUENCE [LARGE SCALE GENOMIC DNA]</scope>
    <source>
        <strain evidence="1 2">F 1598</strain>
    </source>
</reference>